<dbReference type="GO" id="GO:0016052">
    <property type="term" value="P:carbohydrate catabolic process"/>
    <property type="evidence" value="ECO:0007669"/>
    <property type="project" value="InterPro"/>
</dbReference>
<dbReference type="Pfam" id="PF09260">
    <property type="entry name" value="A_amylase_dom_C"/>
    <property type="match status" value="1"/>
</dbReference>
<proteinExistence type="predicted"/>
<dbReference type="Proteomes" id="UP000244073">
    <property type="component" value="Unassembled WGS sequence"/>
</dbReference>
<keyword evidence="2" id="KW-0479">Metal-binding</keyword>
<dbReference type="SUPFAM" id="SSF51011">
    <property type="entry name" value="Glycosyl hydrolase domain"/>
    <property type="match status" value="1"/>
</dbReference>
<feature type="domain" description="Alpha-amylase" evidence="7">
    <location>
        <begin position="13"/>
        <end position="66"/>
    </location>
</feature>
<evidence type="ECO:0000256" key="4">
    <source>
        <dbReference type="ARBA" id="ARBA00022837"/>
    </source>
</evidence>
<keyword evidence="3" id="KW-0378">Hydrolase</keyword>
<dbReference type="AlphaFoldDB" id="A0A2T5LTI9"/>
<organism evidence="8 9">
    <name type="scientific">Aspergillus ochraceoroseus IBT 24754</name>
    <dbReference type="NCBI Taxonomy" id="1392256"/>
    <lineage>
        <taxon>Eukaryota</taxon>
        <taxon>Fungi</taxon>
        <taxon>Dikarya</taxon>
        <taxon>Ascomycota</taxon>
        <taxon>Pezizomycotina</taxon>
        <taxon>Eurotiomycetes</taxon>
        <taxon>Eurotiomycetidae</taxon>
        <taxon>Eurotiales</taxon>
        <taxon>Aspergillaceae</taxon>
        <taxon>Aspergillus</taxon>
        <taxon>Aspergillus subgen. Nidulantes</taxon>
    </lineage>
</organism>
<comment type="cofactor">
    <cofactor evidence="1">
        <name>Ca(2+)</name>
        <dbReference type="ChEBI" id="CHEBI:29108"/>
    </cofactor>
</comment>
<sequence>MASALTLPNTAFQAVEGAFAPGTEAMEVLTCTKVTANNQGEITVGMYAGEPKVFFPVNKLTGSELCGFCKSASCFMLYE</sequence>
<gene>
    <name evidence="8" type="ORF">P175DRAFT_0309285</name>
</gene>
<accession>A0A2T5LTI9</accession>
<keyword evidence="6" id="KW-0326">Glycosidase</keyword>
<keyword evidence="5" id="KW-0119">Carbohydrate metabolism</keyword>
<protein>
    <recommendedName>
        <fullName evidence="7">Alpha-amylase domain-containing protein</fullName>
    </recommendedName>
</protein>
<comment type="caution">
    <text evidence="8">The sequence shown here is derived from an EMBL/GenBank/DDBJ whole genome shotgun (WGS) entry which is preliminary data.</text>
</comment>
<evidence type="ECO:0000259" key="7">
    <source>
        <dbReference type="Pfam" id="PF09260"/>
    </source>
</evidence>
<dbReference type="GO" id="GO:0004556">
    <property type="term" value="F:alpha-amylase activity"/>
    <property type="evidence" value="ECO:0007669"/>
    <property type="project" value="InterPro"/>
</dbReference>
<dbReference type="InterPro" id="IPR013780">
    <property type="entry name" value="Glyco_hydro_b"/>
</dbReference>
<dbReference type="GO" id="GO:0005509">
    <property type="term" value="F:calcium ion binding"/>
    <property type="evidence" value="ECO:0007669"/>
    <property type="project" value="InterPro"/>
</dbReference>
<dbReference type="Gene3D" id="2.60.40.1180">
    <property type="entry name" value="Golgi alpha-mannosidase II"/>
    <property type="match status" value="1"/>
</dbReference>
<reference evidence="8 9" key="1">
    <citation type="journal article" date="2018" name="Proc. Natl. Acad. Sci. U.S.A.">
        <title>Linking secondary metabolites to gene clusters through genome sequencing of six diverse Aspergillus species.</title>
        <authorList>
            <person name="Kaerboelling I."/>
            <person name="Vesth T.C."/>
            <person name="Frisvad J.C."/>
            <person name="Nybo J.L."/>
            <person name="Theobald S."/>
            <person name="Kuo A."/>
            <person name="Bowyer P."/>
            <person name="Matsuda Y."/>
            <person name="Mondo S."/>
            <person name="Lyhne E.K."/>
            <person name="Kogle M.E."/>
            <person name="Clum A."/>
            <person name="Lipzen A."/>
            <person name="Salamov A."/>
            <person name="Ngan C.Y."/>
            <person name="Daum C."/>
            <person name="Chiniquy J."/>
            <person name="Barry K."/>
            <person name="LaButti K."/>
            <person name="Haridas S."/>
            <person name="Simmons B.A."/>
            <person name="Magnuson J.K."/>
            <person name="Mortensen U.H."/>
            <person name="Larsen T.O."/>
            <person name="Grigoriev I.V."/>
            <person name="Baker S.E."/>
            <person name="Andersen M.R."/>
        </authorList>
    </citation>
    <scope>NUCLEOTIDE SEQUENCE [LARGE SCALE GENOMIC DNA]</scope>
    <source>
        <strain evidence="8 9">IBT 24754</strain>
    </source>
</reference>
<keyword evidence="4" id="KW-0106">Calcium</keyword>
<dbReference type="VEuPathDB" id="FungiDB:P175DRAFT_0309285"/>
<dbReference type="InterPro" id="IPR015340">
    <property type="entry name" value="A_amylase_C_dom"/>
</dbReference>
<name>A0A2T5LTI9_9EURO</name>
<dbReference type="EMBL" id="MSFN02000006">
    <property type="protein sequence ID" value="PTU19606.1"/>
    <property type="molecule type" value="Genomic_DNA"/>
</dbReference>
<evidence type="ECO:0000256" key="2">
    <source>
        <dbReference type="ARBA" id="ARBA00022723"/>
    </source>
</evidence>
<evidence type="ECO:0000256" key="1">
    <source>
        <dbReference type="ARBA" id="ARBA00001913"/>
    </source>
</evidence>
<evidence type="ECO:0000313" key="9">
    <source>
        <dbReference type="Proteomes" id="UP000244073"/>
    </source>
</evidence>
<dbReference type="RefSeq" id="XP_040750998.1">
    <property type="nucleotide sequence ID" value="XM_040892825.1"/>
</dbReference>
<dbReference type="GeneID" id="63809707"/>
<evidence type="ECO:0000313" key="8">
    <source>
        <dbReference type="EMBL" id="PTU19606.1"/>
    </source>
</evidence>
<evidence type="ECO:0000256" key="6">
    <source>
        <dbReference type="ARBA" id="ARBA00023295"/>
    </source>
</evidence>
<evidence type="ECO:0000256" key="3">
    <source>
        <dbReference type="ARBA" id="ARBA00022801"/>
    </source>
</evidence>
<evidence type="ECO:0000256" key="5">
    <source>
        <dbReference type="ARBA" id="ARBA00023277"/>
    </source>
</evidence>